<feature type="transmembrane region" description="Helical" evidence="5">
    <location>
        <begin position="71"/>
        <end position="88"/>
    </location>
</feature>
<comment type="subcellular location">
    <subcellularLocation>
        <location evidence="1">Membrane</location>
        <topology evidence="1">Multi-pass membrane protein</topology>
    </subcellularLocation>
</comment>
<protein>
    <recommendedName>
        <fullName evidence="8">DUF4870 domain-containing protein</fullName>
    </recommendedName>
</protein>
<dbReference type="InterPro" id="IPR019109">
    <property type="entry name" value="MamF_MmsF"/>
</dbReference>
<keyword evidence="4 5" id="KW-0472">Membrane</keyword>
<proteinExistence type="predicted"/>
<keyword evidence="2 5" id="KW-0812">Transmembrane</keyword>
<evidence type="ECO:0000256" key="3">
    <source>
        <dbReference type="ARBA" id="ARBA00022989"/>
    </source>
</evidence>
<dbReference type="Proteomes" id="UP000228781">
    <property type="component" value="Unassembled WGS sequence"/>
</dbReference>
<gene>
    <name evidence="6" type="ORF">CO059_03115</name>
</gene>
<reference evidence="7" key="1">
    <citation type="submission" date="2017-09" db="EMBL/GenBank/DDBJ databases">
        <title>Depth-based differentiation of microbial function through sediment-hosted aquifers and enrichment of novel symbionts in the deep terrestrial subsurface.</title>
        <authorList>
            <person name="Probst A.J."/>
            <person name="Ladd B."/>
            <person name="Jarett J.K."/>
            <person name="Geller-Mcgrath D.E."/>
            <person name="Sieber C.M.K."/>
            <person name="Emerson J.B."/>
            <person name="Anantharaman K."/>
            <person name="Thomas B.C."/>
            <person name="Malmstrom R."/>
            <person name="Stieglmeier M."/>
            <person name="Klingl A."/>
            <person name="Woyke T."/>
            <person name="Ryan C.M."/>
            <person name="Banfield J.F."/>
        </authorList>
    </citation>
    <scope>NUCLEOTIDE SEQUENCE [LARGE SCALE GENOMIC DNA]</scope>
</reference>
<evidence type="ECO:0000256" key="1">
    <source>
        <dbReference type="ARBA" id="ARBA00004141"/>
    </source>
</evidence>
<sequence>MALLAYLGPLCLVPLLTGEKDEFVKFHVKQGLVLFIFEALVWIIFSLILGSMTWSWYTWGALGMFSMLQTLLYLCVGILSVVGIINVLNGQRKELPFVGKFAEKITFVK</sequence>
<dbReference type="Pfam" id="PF09685">
    <property type="entry name" value="MamF_MmsF"/>
    <property type="match status" value="1"/>
</dbReference>
<keyword evidence="3 5" id="KW-1133">Transmembrane helix</keyword>
<evidence type="ECO:0000256" key="4">
    <source>
        <dbReference type="ARBA" id="ARBA00023136"/>
    </source>
</evidence>
<evidence type="ECO:0000256" key="2">
    <source>
        <dbReference type="ARBA" id="ARBA00022692"/>
    </source>
</evidence>
<name>A0A2M8EHR4_UNCKA</name>
<evidence type="ECO:0000313" key="7">
    <source>
        <dbReference type="Proteomes" id="UP000228781"/>
    </source>
</evidence>
<evidence type="ECO:0008006" key="8">
    <source>
        <dbReference type="Google" id="ProtNLM"/>
    </source>
</evidence>
<comment type="caution">
    <text evidence="6">The sequence shown here is derived from an EMBL/GenBank/DDBJ whole genome shotgun (WGS) entry which is preliminary data.</text>
</comment>
<organism evidence="6 7">
    <name type="scientific">candidate division WWE3 bacterium CG_4_9_14_0_2_um_filter_48_10</name>
    <dbReference type="NCBI Taxonomy" id="1975078"/>
    <lineage>
        <taxon>Bacteria</taxon>
        <taxon>Katanobacteria</taxon>
    </lineage>
</organism>
<feature type="transmembrane region" description="Helical" evidence="5">
    <location>
        <begin position="34"/>
        <end position="59"/>
    </location>
</feature>
<dbReference type="AlphaFoldDB" id="A0A2M8EHR4"/>
<evidence type="ECO:0000313" key="6">
    <source>
        <dbReference type="EMBL" id="PJC21829.1"/>
    </source>
</evidence>
<evidence type="ECO:0000256" key="5">
    <source>
        <dbReference type="SAM" id="Phobius"/>
    </source>
</evidence>
<accession>A0A2M8EHR4</accession>
<dbReference type="EMBL" id="PFSK01000048">
    <property type="protein sequence ID" value="PJC21829.1"/>
    <property type="molecule type" value="Genomic_DNA"/>
</dbReference>